<dbReference type="InterPro" id="IPR002078">
    <property type="entry name" value="Sigma_54_int"/>
</dbReference>
<dbReference type="PRINTS" id="PR01590">
    <property type="entry name" value="HTHFIS"/>
</dbReference>
<name>I2Q012_9BACT</name>
<gene>
    <name evidence="4" type="ORF">DesU5LDRAFT_1429</name>
</gene>
<dbReference type="AlphaFoldDB" id="I2Q012"/>
<dbReference type="OrthoDB" id="9763792at2"/>
<organism evidence="4">
    <name type="scientific">Desulfovibrio sp. U5L</name>
    <dbReference type="NCBI Taxonomy" id="596152"/>
    <lineage>
        <taxon>Bacteria</taxon>
        <taxon>Pseudomonadati</taxon>
        <taxon>Thermodesulfobacteriota</taxon>
        <taxon>Desulfovibrionia</taxon>
        <taxon>Desulfovibrionales</taxon>
        <taxon>Desulfovibrionaceae</taxon>
        <taxon>Desulfovibrio</taxon>
    </lineage>
</organism>
<dbReference type="Pfam" id="PF02954">
    <property type="entry name" value="HTH_8"/>
    <property type="match status" value="1"/>
</dbReference>
<reference evidence="4" key="1">
    <citation type="submission" date="2011-11" db="EMBL/GenBank/DDBJ databases">
        <title>Improved High-Quality Draft sequence of Desulfovibrio sp. U5L.</title>
        <authorList>
            <consortium name="US DOE Joint Genome Institute"/>
            <person name="Lucas S."/>
            <person name="Han J."/>
            <person name="Lapidus A."/>
            <person name="Cheng J.-F."/>
            <person name="Goodwin L."/>
            <person name="Pitluck S."/>
            <person name="Peters L."/>
            <person name="Ovchinnikova G."/>
            <person name="Held B."/>
            <person name="Detter J.C."/>
            <person name="Han C."/>
            <person name="Tapia R."/>
            <person name="Land M."/>
            <person name="Hauser L."/>
            <person name="Kyrpides N."/>
            <person name="Ivanova N."/>
            <person name="Pagani I."/>
            <person name="Gabster J."/>
            <person name="Walker C."/>
            <person name="Stolyar S."/>
            <person name="Stahl D."/>
            <person name="Arkin A."/>
            <person name="Dehal P."/>
            <person name="Hazen T."/>
            <person name="Woyke T."/>
        </authorList>
    </citation>
    <scope>NUCLEOTIDE SEQUENCE [LARGE SCALE GENOMIC DNA]</scope>
    <source>
        <strain evidence="4">U5L</strain>
    </source>
</reference>
<evidence type="ECO:0000313" key="4">
    <source>
        <dbReference type="EMBL" id="EIG53118.1"/>
    </source>
</evidence>
<accession>I2Q012</accession>
<dbReference type="eggNOG" id="COG3829">
    <property type="taxonomic scope" value="Bacteria"/>
</dbReference>
<dbReference type="PROSITE" id="PS00675">
    <property type="entry name" value="SIGMA54_INTERACT_1"/>
    <property type="match status" value="1"/>
</dbReference>
<sequence>MDFYNHILSNGIDEHLARFLFPNILGNSPQFLEFLKRIYLASQNADHILLEGETGTGKTYYANNIWQLSKRKDQQLVTLDCSEIHRDITLSVLQGHIRGSFTGAYNDKIGKIEESNKGILLIENIENLNPEGQSALVRFIDESSICRLGDNFKREIDSKLIITASKNIKNLAQDGKLDEKLYYRLTPLRLTVPTLRSLDNDLYFIAKRYCNDYLNINITKKALVQIESYPWPGNFRELFTCLDELSKNNSEEIGHRAIIEYLGQTSIGINEDIKLDTFHFENFNLDIYLENIERKIIGDALEQTEGIQSKAAKLLGIKERSLWHRIKKLDIAVDKHLT</sequence>
<keyword evidence="2" id="KW-0067">ATP-binding</keyword>
<dbReference type="InterPro" id="IPR025662">
    <property type="entry name" value="Sigma_54_int_dom_ATP-bd_1"/>
</dbReference>
<dbReference type="PANTHER" id="PTHR32071">
    <property type="entry name" value="TRANSCRIPTIONAL REGULATORY PROTEIN"/>
    <property type="match status" value="1"/>
</dbReference>
<dbReference type="GO" id="GO:0006355">
    <property type="term" value="P:regulation of DNA-templated transcription"/>
    <property type="evidence" value="ECO:0007669"/>
    <property type="project" value="InterPro"/>
</dbReference>
<dbReference type="PROSITE" id="PS50045">
    <property type="entry name" value="SIGMA54_INTERACT_4"/>
    <property type="match status" value="1"/>
</dbReference>
<dbReference type="Gene3D" id="3.40.50.300">
    <property type="entry name" value="P-loop containing nucleotide triphosphate hydrolases"/>
    <property type="match status" value="1"/>
</dbReference>
<evidence type="ECO:0000259" key="3">
    <source>
        <dbReference type="PROSITE" id="PS50045"/>
    </source>
</evidence>
<dbReference type="GO" id="GO:0043565">
    <property type="term" value="F:sequence-specific DNA binding"/>
    <property type="evidence" value="ECO:0007669"/>
    <property type="project" value="InterPro"/>
</dbReference>
<evidence type="ECO:0000256" key="1">
    <source>
        <dbReference type="ARBA" id="ARBA00022741"/>
    </source>
</evidence>
<dbReference type="InterPro" id="IPR009057">
    <property type="entry name" value="Homeodomain-like_sf"/>
</dbReference>
<dbReference type="SUPFAM" id="SSF46689">
    <property type="entry name" value="Homeodomain-like"/>
    <property type="match status" value="1"/>
</dbReference>
<dbReference type="InterPro" id="IPR027417">
    <property type="entry name" value="P-loop_NTPase"/>
</dbReference>
<dbReference type="SUPFAM" id="SSF52540">
    <property type="entry name" value="P-loop containing nucleoside triphosphate hydrolases"/>
    <property type="match status" value="1"/>
</dbReference>
<dbReference type="InterPro" id="IPR002197">
    <property type="entry name" value="HTH_Fis"/>
</dbReference>
<keyword evidence="1" id="KW-0547">Nucleotide-binding</keyword>
<feature type="domain" description="Sigma-54 factor interaction" evidence="3">
    <location>
        <begin position="24"/>
        <end position="247"/>
    </location>
</feature>
<dbReference type="HOGENOM" id="CLU_000445_0_7_7"/>
<dbReference type="CDD" id="cd00009">
    <property type="entry name" value="AAA"/>
    <property type="match status" value="1"/>
</dbReference>
<dbReference type="Pfam" id="PF00158">
    <property type="entry name" value="Sigma54_activat"/>
    <property type="match status" value="1"/>
</dbReference>
<dbReference type="Gene3D" id="1.10.8.60">
    <property type="match status" value="1"/>
</dbReference>
<keyword evidence="4" id="KW-0238">DNA-binding</keyword>
<dbReference type="GO" id="GO:0005524">
    <property type="term" value="F:ATP binding"/>
    <property type="evidence" value="ECO:0007669"/>
    <property type="project" value="UniProtKB-KW"/>
</dbReference>
<evidence type="ECO:0000256" key="2">
    <source>
        <dbReference type="ARBA" id="ARBA00022840"/>
    </source>
</evidence>
<dbReference type="STRING" id="596152.DesU5LDRAFT_1429"/>
<dbReference type="Gene3D" id="1.10.10.60">
    <property type="entry name" value="Homeodomain-like"/>
    <property type="match status" value="1"/>
</dbReference>
<protein>
    <submittedName>
        <fullName evidence="4">Response regulator with CheY-like receiver, AAA-type ATPase, and DNA-binding domains</fullName>
    </submittedName>
</protein>
<proteinExistence type="predicted"/>
<dbReference type="EMBL" id="JH600068">
    <property type="protein sequence ID" value="EIG53118.1"/>
    <property type="molecule type" value="Genomic_DNA"/>
</dbReference>